<keyword evidence="1 10" id="KW-1003">Cell membrane</keyword>
<keyword evidence="8 10" id="KW-0594">Phospholipid biosynthesis</keyword>
<evidence type="ECO:0000256" key="3">
    <source>
        <dbReference type="ARBA" id="ARBA00022679"/>
    </source>
</evidence>
<keyword evidence="2 10" id="KW-0444">Lipid biosynthesis</keyword>
<keyword evidence="6 10" id="KW-0443">Lipid metabolism</keyword>
<dbReference type="PANTHER" id="PTHR30309:SF0">
    <property type="entry name" value="GLYCEROL-3-PHOSPHATE ACYLTRANSFERASE-RELATED"/>
    <property type="match status" value="1"/>
</dbReference>
<evidence type="ECO:0000313" key="11">
    <source>
        <dbReference type="EMBL" id="TDO21106.1"/>
    </source>
</evidence>
<comment type="pathway">
    <text evidence="10">Lipid metabolism; phospholipid metabolism.</text>
</comment>
<evidence type="ECO:0000256" key="8">
    <source>
        <dbReference type="ARBA" id="ARBA00023209"/>
    </source>
</evidence>
<comment type="subcellular location">
    <subcellularLocation>
        <location evidence="10">Cell membrane</location>
        <topology evidence="10">Multi-pass membrane protein</topology>
    </subcellularLocation>
</comment>
<evidence type="ECO:0000256" key="7">
    <source>
        <dbReference type="ARBA" id="ARBA00023136"/>
    </source>
</evidence>
<gene>
    <name evidence="10" type="primary">plsY</name>
    <name evidence="11" type="ORF">EI74_0126</name>
</gene>
<evidence type="ECO:0000256" key="1">
    <source>
        <dbReference type="ARBA" id="ARBA00022475"/>
    </source>
</evidence>
<dbReference type="EMBL" id="SNWN01000009">
    <property type="protein sequence ID" value="TDO21106.1"/>
    <property type="molecule type" value="Genomic_DNA"/>
</dbReference>
<dbReference type="GO" id="GO:0005886">
    <property type="term" value="C:plasma membrane"/>
    <property type="evidence" value="ECO:0007669"/>
    <property type="project" value="UniProtKB-SubCell"/>
</dbReference>
<dbReference type="Pfam" id="PF02660">
    <property type="entry name" value="G3P_acyltransf"/>
    <property type="match status" value="1"/>
</dbReference>
<feature type="transmembrane region" description="Helical" evidence="10">
    <location>
        <begin position="153"/>
        <end position="176"/>
    </location>
</feature>
<proteinExistence type="inferred from homology"/>
<dbReference type="Proteomes" id="UP000295518">
    <property type="component" value="Unassembled WGS sequence"/>
</dbReference>
<evidence type="ECO:0000256" key="9">
    <source>
        <dbReference type="ARBA" id="ARBA00023264"/>
    </source>
</evidence>
<feature type="transmembrane region" description="Helical" evidence="10">
    <location>
        <begin position="119"/>
        <end position="141"/>
    </location>
</feature>
<keyword evidence="11" id="KW-0012">Acyltransferase</keyword>
<keyword evidence="7 10" id="KW-0472">Membrane</keyword>
<protein>
    <recommendedName>
        <fullName evidence="10">Glycerol-3-phosphate acyltransferase</fullName>
    </recommendedName>
    <alternativeName>
        <fullName evidence="10">Acyl-PO4 G3P acyltransferase</fullName>
    </alternativeName>
    <alternativeName>
        <fullName evidence="10">Acyl-phosphate--glycerol-3-phosphate acyltransferase</fullName>
    </alternativeName>
    <alternativeName>
        <fullName evidence="10">G3P acyltransferase</fullName>
        <shortName evidence="10">GPAT</shortName>
        <ecNumber evidence="10">2.3.1.275</ecNumber>
    </alternativeName>
    <alternativeName>
        <fullName evidence="10">Lysophosphatidic acid synthase</fullName>
        <shortName evidence="10">LPA synthase</shortName>
    </alternativeName>
</protein>
<accession>A0A4R6IGV4</accession>
<keyword evidence="12" id="KW-1185">Reference proteome</keyword>
<dbReference type="HAMAP" id="MF_01043">
    <property type="entry name" value="PlsY"/>
    <property type="match status" value="1"/>
</dbReference>
<dbReference type="UniPathway" id="UPA00085"/>
<dbReference type="InterPro" id="IPR003811">
    <property type="entry name" value="G3P_acylTferase_PlsY"/>
</dbReference>
<evidence type="ECO:0000256" key="6">
    <source>
        <dbReference type="ARBA" id="ARBA00023098"/>
    </source>
</evidence>
<evidence type="ECO:0000256" key="2">
    <source>
        <dbReference type="ARBA" id="ARBA00022516"/>
    </source>
</evidence>
<feature type="transmembrane region" description="Helical" evidence="10">
    <location>
        <begin position="221"/>
        <end position="240"/>
    </location>
</feature>
<dbReference type="SMART" id="SM01207">
    <property type="entry name" value="G3P_acyltransf"/>
    <property type="match status" value="1"/>
</dbReference>
<reference evidence="11 12" key="1">
    <citation type="submission" date="2019-03" db="EMBL/GenBank/DDBJ databases">
        <title>Genomic Encyclopedia of Archaeal and Bacterial Type Strains, Phase II (KMG-II): from individual species to whole genera.</title>
        <authorList>
            <person name="Goeker M."/>
        </authorList>
    </citation>
    <scope>NUCLEOTIDE SEQUENCE [LARGE SCALE GENOMIC DNA]</scope>
    <source>
        <strain evidence="11 12">ATCC 700618</strain>
    </source>
</reference>
<dbReference type="AlphaFoldDB" id="A0A4R6IGV4"/>
<feature type="transmembrane region" description="Helical" evidence="10">
    <location>
        <begin position="183"/>
        <end position="201"/>
    </location>
</feature>
<comment type="subunit">
    <text evidence="10">Probably interacts with PlsX.</text>
</comment>
<evidence type="ECO:0000256" key="4">
    <source>
        <dbReference type="ARBA" id="ARBA00022692"/>
    </source>
</evidence>
<dbReference type="EC" id="2.3.1.275" evidence="10"/>
<dbReference type="OrthoDB" id="9777124at2"/>
<evidence type="ECO:0000256" key="10">
    <source>
        <dbReference type="HAMAP-Rule" id="MF_01043"/>
    </source>
</evidence>
<comment type="catalytic activity">
    <reaction evidence="10">
        <text>an acyl phosphate + sn-glycerol 3-phosphate = a 1-acyl-sn-glycero-3-phosphate + phosphate</text>
        <dbReference type="Rhea" id="RHEA:34075"/>
        <dbReference type="ChEBI" id="CHEBI:43474"/>
        <dbReference type="ChEBI" id="CHEBI:57597"/>
        <dbReference type="ChEBI" id="CHEBI:57970"/>
        <dbReference type="ChEBI" id="CHEBI:59918"/>
        <dbReference type="EC" id="2.3.1.275"/>
    </reaction>
</comment>
<name>A0A4R6IGV4_9MOLU</name>
<keyword evidence="5 10" id="KW-1133">Transmembrane helix</keyword>
<dbReference type="GO" id="GO:0043772">
    <property type="term" value="F:acyl-phosphate glycerol-3-phosphate acyltransferase activity"/>
    <property type="evidence" value="ECO:0007669"/>
    <property type="project" value="UniProtKB-UniRule"/>
</dbReference>
<comment type="similarity">
    <text evidence="10">Belongs to the PlsY family.</text>
</comment>
<evidence type="ECO:0000256" key="5">
    <source>
        <dbReference type="ARBA" id="ARBA00022989"/>
    </source>
</evidence>
<comment type="function">
    <text evidence="10">Catalyzes the transfer of an acyl group from acyl-phosphate (acyl-PO(4)) to glycerol-3-phosphate (G3P) to form lysophosphatidic acid (LPA). This enzyme utilizes acyl-phosphate as fatty acyl donor, but not acyl-CoA or acyl-ACP.</text>
</comment>
<dbReference type="PANTHER" id="PTHR30309">
    <property type="entry name" value="INNER MEMBRANE PROTEIN YGIH"/>
    <property type="match status" value="1"/>
</dbReference>
<keyword evidence="4 10" id="KW-0812">Transmembrane</keyword>
<feature type="transmembrane region" description="Helical" evidence="10">
    <location>
        <begin position="25"/>
        <end position="43"/>
    </location>
</feature>
<evidence type="ECO:0000313" key="12">
    <source>
        <dbReference type="Proteomes" id="UP000295518"/>
    </source>
</evidence>
<comment type="caution">
    <text evidence="11">The sequence shown here is derived from an EMBL/GenBank/DDBJ whole genome shotgun (WGS) entry which is preliminary data.</text>
</comment>
<dbReference type="RefSeq" id="WP_094254381.1">
    <property type="nucleotide sequence ID" value="NZ_NNCE01000001.1"/>
</dbReference>
<keyword evidence="3 10" id="KW-0808">Transferase</keyword>
<dbReference type="GO" id="GO:0008654">
    <property type="term" value="P:phospholipid biosynthetic process"/>
    <property type="evidence" value="ECO:0007669"/>
    <property type="project" value="UniProtKB-UniRule"/>
</dbReference>
<feature type="transmembrane region" description="Helical" evidence="10">
    <location>
        <begin position="84"/>
        <end position="107"/>
    </location>
</feature>
<organism evidence="11 12">
    <name type="scientific">Mycoplasma testudineum</name>
    <dbReference type="NCBI Taxonomy" id="244584"/>
    <lineage>
        <taxon>Bacteria</taxon>
        <taxon>Bacillati</taxon>
        <taxon>Mycoplasmatota</taxon>
        <taxon>Mollicutes</taxon>
        <taxon>Mycoplasmataceae</taxon>
        <taxon>Mycoplasma</taxon>
    </lineage>
</organism>
<sequence>MIYSSSTTNIFLEVSQFNYDSAQKTIAFISFNFLIIILAYLWGSLNTSILVSKFIFKNDIRQYGSGNAGSTNIKRKFGTKVAGLIFLTDILKVYLVSVILYFTNNYAVGFEATNGMKSIFVVVPQLAIAAIVVGHIYPIFFKFKGGKGAATLVGFYLSVNIILFLIGFVLWVTILYTSKMASVATTLANLIAIPLFFIPWFDTSVLGFLIPDWPSIGSYPLSTLHSGLIFLVTSALVIFSHRSNLARVFKGEERKIKSKKA</sequence>
<keyword evidence="9 10" id="KW-1208">Phospholipid metabolism</keyword>